<comment type="caution">
    <text evidence="3">The sequence shown here is derived from an EMBL/GenBank/DDBJ whole genome shotgun (WGS) entry which is preliminary data.</text>
</comment>
<protein>
    <recommendedName>
        <fullName evidence="2">2EXR domain-containing protein</fullName>
    </recommendedName>
</protein>
<keyword evidence="4" id="KW-1185">Reference proteome</keyword>
<organism evidence="3 4">
    <name type="scientific">Talaromyces proteolyticus</name>
    <dbReference type="NCBI Taxonomy" id="1131652"/>
    <lineage>
        <taxon>Eukaryota</taxon>
        <taxon>Fungi</taxon>
        <taxon>Dikarya</taxon>
        <taxon>Ascomycota</taxon>
        <taxon>Pezizomycotina</taxon>
        <taxon>Eurotiomycetes</taxon>
        <taxon>Eurotiomycetidae</taxon>
        <taxon>Eurotiales</taxon>
        <taxon>Trichocomaceae</taxon>
        <taxon>Talaromyces</taxon>
        <taxon>Talaromyces sect. Bacilispori</taxon>
    </lineage>
</organism>
<proteinExistence type="predicted"/>
<feature type="region of interest" description="Disordered" evidence="1">
    <location>
        <begin position="1"/>
        <end position="28"/>
    </location>
</feature>
<dbReference type="Pfam" id="PF20150">
    <property type="entry name" value="2EXR"/>
    <property type="match status" value="1"/>
</dbReference>
<evidence type="ECO:0000313" key="4">
    <source>
        <dbReference type="Proteomes" id="UP001201262"/>
    </source>
</evidence>
<dbReference type="PANTHER" id="PTHR35910:SF6">
    <property type="entry name" value="2EXR DOMAIN-CONTAINING PROTEIN"/>
    <property type="match status" value="1"/>
</dbReference>
<feature type="compositionally biased region" description="Basic and acidic residues" evidence="1">
    <location>
        <begin position="11"/>
        <end position="24"/>
    </location>
</feature>
<dbReference type="AlphaFoldDB" id="A0AAD4L4Y7"/>
<feature type="non-terminal residue" evidence="3">
    <location>
        <position position="1"/>
    </location>
</feature>
<dbReference type="RefSeq" id="XP_046078678.1">
    <property type="nucleotide sequence ID" value="XM_046210237.1"/>
</dbReference>
<evidence type="ECO:0000313" key="3">
    <source>
        <dbReference type="EMBL" id="KAH8706057.1"/>
    </source>
</evidence>
<evidence type="ECO:0000256" key="1">
    <source>
        <dbReference type="SAM" id="MobiDB-lite"/>
    </source>
</evidence>
<reference evidence="3" key="1">
    <citation type="submission" date="2021-12" db="EMBL/GenBank/DDBJ databases">
        <title>Convergent genome expansion in fungi linked to evolution of root-endophyte symbiosis.</title>
        <authorList>
            <consortium name="DOE Joint Genome Institute"/>
            <person name="Ke Y.-H."/>
            <person name="Bonito G."/>
            <person name="Liao H.-L."/>
            <person name="Looney B."/>
            <person name="Rojas-Flechas A."/>
            <person name="Nash J."/>
            <person name="Hameed K."/>
            <person name="Schadt C."/>
            <person name="Martin F."/>
            <person name="Crous P.W."/>
            <person name="Miettinen O."/>
            <person name="Magnuson J.K."/>
            <person name="Labbe J."/>
            <person name="Jacobson D."/>
            <person name="Doktycz M.J."/>
            <person name="Veneault-Fourrey C."/>
            <person name="Kuo A."/>
            <person name="Mondo S."/>
            <person name="Calhoun S."/>
            <person name="Riley R."/>
            <person name="Ohm R."/>
            <person name="LaButti K."/>
            <person name="Andreopoulos B."/>
            <person name="Pangilinan J."/>
            <person name="Nolan M."/>
            <person name="Tritt A."/>
            <person name="Clum A."/>
            <person name="Lipzen A."/>
            <person name="Daum C."/>
            <person name="Barry K."/>
            <person name="Grigoriev I.V."/>
            <person name="Vilgalys R."/>
        </authorList>
    </citation>
    <scope>NUCLEOTIDE SEQUENCE</scope>
    <source>
        <strain evidence="3">PMI_201</strain>
    </source>
</reference>
<dbReference type="PANTHER" id="PTHR35910">
    <property type="entry name" value="2EXR DOMAIN-CONTAINING PROTEIN"/>
    <property type="match status" value="1"/>
</dbReference>
<dbReference type="GeneID" id="70240524"/>
<accession>A0AAD4L4Y7</accession>
<name>A0AAD4L4Y7_9EURO</name>
<dbReference type="Proteomes" id="UP001201262">
    <property type="component" value="Unassembled WGS sequence"/>
</dbReference>
<gene>
    <name evidence="3" type="ORF">BGW36DRAFT_284445</name>
</gene>
<dbReference type="EMBL" id="JAJTJA010000001">
    <property type="protein sequence ID" value="KAH8706057.1"/>
    <property type="molecule type" value="Genomic_DNA"/>
</dbReference>
<dbReference type="InterPro" id="IPR045518">
    <property type="entry name" value="2EXR"/>
</dbReference>
<evidence type="ECO:0000259" key="2">
    <source>
        <dbReference type="Pfam" id="PF20150"/>
    </source>
</evidence>
<sequence>LTKKLGMASSVRDESVRKRPRLEAPESPPKINFKSLPTEIRFMIWEHTWPAVQVVEAARRGVFDDEEFYDFMIFRPVGSLDTLLRTNFTSRPLETLSPLEKCPFPIALHICQESRMHTLNTYALVQHPDFPECAFYFNPRQDLLWLSCDIASDTEALEELQASYQTSIDQFRILLVEDTEWEEWGLNPSSAPALSILAALRTVVLIEDDYDDDGTLITYRTEEYQERATKYQNDYDTLCESMEPGTSYRLEYIDRGGNSYLGTYIPYRMIDAQA</sequence>
<feature type="domain" description="2EXR" evidence="2">
    <location>
        <begin position="33"/>
        <end position="144"/>
    </location>
</feature>